<reference evidence="5" key="1">
    <citation type="journal article" date="2019" name="Int. J. Syst. Evol. Microbiol.">
        <title>The Global Catalogue of Microorganisms (GCM) 10K type strain sequencing project: providing services to taxonomists for standard genome sequencing and annotation.</title>
        <authorList>
            <consortium name="The Broad Institute Genomics Platform"/>
            <consortium name="The Broad Institute Genome Sequencing Center for Infectious Disease"/>
            <person name="Wu L."/>
            <person name="Ma J."/>
        </authorList>
    </citation>
    <scope>NUCLEOTIDE SEQUENCE [LARGE SCALE GENOMIC DNA]</scope>
    <source>
        <strain evidence="5">JCM 12140</strain>
    </source>
</reference>
<keyword evidence="1 2" id="KW-0238">DNA-binding</keyword>
<dbReference type="Pfam" id="PF00440">
    <property type="entry name" value="TetR_N"/>
    <property type="match status" value="1"/>
</dbReference>
<evidence type="ECO:0000256" key="1">
    <source>
        <dbReference type="ARBA" id="ARBA00023125"/>
    </source>
</evidence>
<proteinExistence type="predicted"/>
<dbReference type="InterPro" id="IPR041347">
    <property type="entry name" value="MftR_C"/>
</dbReference>
<organism evidence="4 5">
    <name type="scientific">Curtobacterium herbarum</name>
    <dbReference type="NCBI Taxonomy" id="150122"/>
    <lineage>
        <taxon>Bacteria</taxon>
        <taxon>Bacillati</taxon>
        <taxon>Actinomycetota</taxon>
        <taxon>Actinomycetes</taxon>
        <taxon>Micrococcales</taxon>
        <taxon>Microbacteriaceae</taxon>
        <taxon>Curtobacterium</taxon>
    </lineage>
</organism>
<dbReference type="EMBL" id="BAAAJX010000010">
    <property type="protein sequence ID" value="GAA1493862.1"/>
    <property type="molecule type" value="Genomic_DNA"/>
</dbReference>
<dbReference type="Gene3D" id="1.10.10.60">
    <property type="entry name" value="Homeodomain-like"/>
    <property type="match status" value="1"/>
</dbReference>
<evidence type="ECO:0000313" key="5">
    <source>
        <dbReference type="Proteomes" id="UP001501742"/>
    </source>
</evidence>
<gene>
    <name evidence="4" type="ORF">GCM10009627_22080</name>
</gene>
<feature type="DNA-binding region" description="H-T-H motif" evidence="2">
    <location>
        <begin position="31"/>
        <end position="50"/>
    </location>
</feature>
<dbReference type="InterPro" id="IPR023772">
    <property type="entry name" value="DNA-bd_HTH_TetR-type_CS"/>
</dbReference>
<feature type="domain" description="HTH tetR-type" evidence="3">
    <location>
        <begin position="8"/>
        <end position="68"/>
    </location>
</feature>
<comment type="caution">
    <text evidence="4">The sequence shown here is derived from an EMBL/GenBank/DDBJ whole genome shotgun (WGS) entry which is preliminary data.</text>
</comment>
<dbReference type="PROSITE" id="PS01081">
    <property type="entry name" value="HTH_TETR_1"/>
    <property type="match status" value="1"/>
</dbReference>
<keyword evidence="5" id="KW-1185">Reference proteome</keyword>
<dbReference type="Proteomes" id="UP001501742">
    <property type="component" value="Unassembled WGS sequence"/>
</dbReference>
<dbReference type="Pfam" id="PF17754">
    <property type="entry name" value="TetR_C_14"/>
    <property type="match status" value="1"/>
</dbReference>
<accession>A0ABP4K986</accession>
<dbReference type="InterPro" id="IPR001647">
    <property type="entry name" value="HTH_TetR"/>
</dbReference>
<evidence type="ECO:0000259" key="3">
    <source>
        <dbReference type="PROSITE" id="PS50977"/>
    </source>
</evidence>
<dbReference type="RefSeq" id="WP_204609947.1">
    <property type="nucleotide sequence ID" value="NZ_BAAAJX010000010.1"/>
</dbReference>
<dbReference type="PROSITE" id="PS50977">
    <property type="entry name" value="HTH_TETR_2"/>
    <property type="match status" value="1"/>
</dbReference>
<sequence>MTTAERTRALRRSMVSEARRAVVDGGLQGFTIEQLCERVGVSRRTFFNHFASKEDVVLGIELNADTALLAAYAEGTVVPTTLAPLPSVIALIIEQLHVAGIDRADEALVRHVFEREPALTARFLSATDTQIKKVADAVRQRFAWHDPADPRARLVAEAAVGVIRVSAGTYFADDFDEASGPRFDELLDTNLRLMTEAITIPAQEGTS</sequence>
<dbReference type="SUPFAM" id="SSF46689">
    <property type="entry name" value="Homeodomain-like"/>
    <property type="match status" value="1"/>
</dbReference>
<evidence type="ECO:0000256" key="2">
    <source>
        <dbReference type="PROSITE-ProRule" id="PRU00335"/>
    </source>
</evidence>
<dbReference type="Gene3D" id="1.10.357.10">
    <property type="entry name" value="Tetracycline Repressor, domain 2"/>
    <property type="match status" value="1"/>
</dbReference>
<evidence type="ECO:0000313" key="4">
    <source>
        <dbReference type="EMBL" id="GAA1493862.1"/>
    </source>
</evidence>
<dbReference type="InterPro" id="IPR009057">
    <property type="entry name" value="Homeodomain-like_sf"/>
</dbReference>
<name>A0ABP4K986_9MICO</name>
<protein>
    <submittedName>
        <fullName evidence="4">TetR family transcriptional regulator</fullName>
    </submittedName>
</protein>